<comment type="caution">
    <text evidence="7">The sequence shown here is derived from an EMBL/GenBank/DDBJ whole genome shotgun (WGS) entry which is preliminary data.</text>
</comment>
<evidence type="ECO:0000313" key="7">
    <source>
        <dbReference type="EMBL" id="MEP0946437.1"/>
    </source>
</evidence>
<keyword evidence="4" id="KW-0862">Zinc</keyword>
<sequence>MASLPSLFVTHGAPDLPLRAGPTQDFLRSLLQTMPRPKAILAISAHWLTAQPTVSAAEQPKTIYDFGGFSQALYELNYPAPGSPKLAEQVISRLTEAGFSTRVDCDRGFDHGVWTPLLLAAPKATIPVVQLSLQPHETPLYHYQLGKALAPLRDEGVLIFASGAATHNLGAFDGNYDAPPPAWAVAFDDWLAEAITQAGRSSTNAANDIQALLDYRQHAPYAAKNHPSEEHLLPLFVALGAGGPGKQIHHGFTYGAFSMAAYQFN</sequence>
<reference evidence="7 8" key="1">
    <citation type="submission" date="2022-04" db="EMBL/GenBank/DDBJ databases">
        <title>Positive selection, recombination, and allopatry shape intraspecific diversity of widespread and dominant cyanobacteria.</title>
        <authorList>
            <person name="Wei J."/>
            <person name="Shu W."/>
            <person name="Hu C."/>
        </authorList>
    </citation>
    <scope>NUCLEOTIDE SEQUENCE [LARGE SCALE GENOMIC DNA]</scope>
    <source>
        <strain evidence="7 8">DQ-A4</strain>
    </source>
</reference>
<protein>
    <submittedName>
        <fullName evidence="7">Dioxygenase</fullName>
    </submittedName>
</protein>
<comment type="similarity">
    <text evidence="2">Belongs to the DODA-type extradiol aromatic ring-opening dioxygenase family.</text>
</comment>
<dbReference type="Pfam" id="PF02900">
    <property type="entry name" value="LigB"/>
    <property type="match status" value="1"/>
</dbReference>
<keyword evidence="5" id="KW-0560">Oxidoreductase</keyword>
<evidence type="ECO:0000259" key="6">
    <source>
        <dbReference type="Pfam" id="PF02900"/>
    </source>
</evidence>
<evidence type="ECO:0000256" key="1">
    <source>
        <dbReference type="ARBA" id="ARBA00001947"/>
    </source>
</evidence>
<dbReference type="PIRSF" id="PIRSF006157">
    <property type="entry name" value="Doxgns_DODA"/>
    <property type="match status" value="1"/>
</dbReference>
<evidence type="ECO:0000256" key="2">
    <source>
        <dbReference type="ARBA" id="ARBA00007581"/>
    </source>
</evidence>
<feature type="domain" description="Extradiol ring-cleavage dioxygenase class III enzyme subunit B" evidence="6">
    <location>
        <begin position="32"/>
        <end position="264"/>
    </location>
</feature>
<comment type="cofactor">
    <cofactor evidence="1">
        <name>Zn(2+)</name>
        <dbReference type="ChEBI" id="CHEBI:29105"/>
    </cofactor>
</comment>
<dbReference type="Gene3D" id="3.40.830.10">
    <property type="entry name" value="LigB-like"/>
    <property type="match status" value="1"/>
</dbReference>
<name>A0ABV0K164_9CYAN</name>
<accession>A0ABV0K164</accession>
<keyword evidence="3" id="KW-0479">Metal-binding</keyword>
<dbReference type="InterPro" id="IPR014436">
    <property type="entry name" value="Extradiol_dOase_DODA"/>
</dbReference>
<dbReference type="GO" id="GO:0051213">
    <property type="term" value="F:dioxygenase activity"/>
    <property type="evidence" value="ECO:0007669"/>
    <property type="project" value="UniProtKB-KW"/>
</dbReference>
<evidence type="ECO:0000256" key="4">
    <source>
        <dbReference type="ARBA" id="ARBA00022833"/>
    </source>
</evidence>
<dbReference type="RefSeq" id="WP_190696003.1">
    <property type="nucleotide sequence ID" value="NZ_JAMPKX010000002.1"/>
</dbReference>
<dbReference type="SUPFAM" id="SSF53213">
    <property type="entry name" value="LigB-like"/>
    <property type="match status" value="1"/>
</dbReference>
<evidence type="ECO:0000256" key="5">
    <source>
        <dbReference type="ARBA" id="ARBA00023002"/>
    </source>
</evidence>
<evidence type="ECO:0000313" key="8">
    <source>
        <dbReference type="Proteomes" id="UP001482513"/>
    </source>
</evidence>
<dbReference type="InterPro" id="IPR004183">
    <property type="entry name" value="Xdiol_dOase_suB"/>
</dbReference>
<dbReference type="EMBL" id="JAMPKX010000002">
    <property type="protein sequence ID" value="MEP0946437.1"/>
    <property type="molecule type" value="Genomic_DNA"/>
</dbReference>
<keyword evidence="7" id="KW-0223">Dioxygenase</keyword>
<proteinExistence type="inferred from homology"/>
<dbReference type="PANTHER" id="PTHR30096:SF0">
    <property type="entry name" value="4,5-DOPA DIOXYGENASE EXTRADIOL-LIKE PROTEIN"/>
    <property type="match status" value="1"/>
</dbReference>
<evidence type="ECO:0000256" key="3">
    <source>
        <dbReference type="ARBA" id="ARBA00022723"/>
    </source>
</evidence>
<organism evidence="7 8">
    <name type="scientific">Leptolyngbya subtilissima DQ-A4</name>
    <dbReference type="NCBI Taxonomy" id="2933933"/>
    <lineage>
        <taxon>Bacteria</taxon>
        <taxon>Bacillati</taxon>
        <taxon>Cyanobacteriota</taxon>
        <taxon>Cyanophyceae</taxon>
        <taxon>Leptolyngbyales</taxon>
        <taxon>Leptolyngbyaceae</taxon>
        <taxon>Leptolyngbya group</taxon>
        <taxon>Leptolyngbya</taxon>
    </lineage>
</organism>
<dbReference type="Proteomes" id="UP001482513">
    <property type="component" value="Unassembled WGS sequence"/>
</dbReference>
<dbReference type="PANTHER" id="PTHR30096">
    <property type="entry name" value="4,5-DOPA DIOXYGENASE EXTRADIOL-LIKE PROTEIN"/>
    <property type="match status" value="1"/>
</dbReference>
<keyword evidence="8" id="KW-1185">Reference proteome</keyword>
<gene>
    <name evidence="7" type="ORF">NC992_06095</name>
</gene>
<dbReference type="CDD" id="cd07363">
    <property type="entry name" value="45_DOPA_Dioxygenase"/>
    <property type="match status" value="1"/>
</dbReference>